<organism evidence="12 13">
    <name type="scientific">Rubrivirga litoralis</name>
    <dbReference type="NCBI Taxonomy" id="3075598"/>
    <lineage>
        <taxon>Bacteria</taxon>
        <taxon>Pseudomonadati</taxon>
        <taxon>Rhodothermota</taxon>
        <taxon>Rhodothermia</taxon>
        <taxon>Rhodothermales</taxon>
        <taxon>Rubricoccaceae</taxon>
        <taxon>Rubrivirga</taxon>
    </lineage>
</organism>
<dbReference type="InterPro" id="IPR006153">
    <property type="entry name" value="Cation/H_exchanger_TM"/>
</dbReference>
<accession>A0ABU3BRB4</accession>
<dbReference type="Gene3D" id="1.20.1530.20">
    <property type="match status" value="1"/>
</dbReference>
<dbReference type="Proteomes" id="UP001267426">
    <property type="component" value="Unassembled WGS sequence"/>
</dbReference>
<evidence type="ECO:0000313" key="13">
    <source>
        <dbReference type="Proteomes" id="UP001267426"/>
    </source>
</evidence>
<dbReference type="PANTHER" id="PTHR32507:SF0">
    <property type="entry name" value="NA(+)_H(+) ANTIPORTER 2-RELATED"/>
    <property type="match status" value="1"/>
</dbReference>
<feature type="transmembrane region" description="Helical" evidence="10">
    <location>
        <begin position="88"/>
        <end position="111"/>
    </location>
</feature>
<dbReference type="SUPFAM" id="SSF51735">
    <property type="entry name" value="NAD(P)-binding Rossmann-fold domains"/>
    <property type="match status" value="1"/>
</dbReference>
<dbReference type="PANTHER" id="PTHR32507">
    <property type="entry name" value="NA(+)/H(+) ANTIPORTER 1"/>
    <property type="match status" value="1"/>
</dbReference>
<keyword evidence="6 10" id="KW-1133">Transmembrane helix</keyword>
<evidence type="ECO:0000313" key="12">
    <source>
        <dbReference type="EMBL" id="MDT0631832.1"/>
    </source>
</evidence>
<keyword evidence="8 10" id="KW-0472">Membrane</keyword>
<evidence type="ECO:0000256" key="2">
    <source>
        <dbReference type="ARBA" id="ARBA00022448"/>
    </source>
</evidence>
<keyword evidence="13" id="KW-1185">Reference proteome</keyword>
<gene>
    <name evidence="12" type="ORF">RM540_08760</name>
</gene>
<evidence type="ECO:0000256" key="1">
    <source>
        <dbReference type="ARBA" id="ARBA00004651"/>
    </source>
</evidence>
<keyword evidence="2" id="KW-0813">Transport</keyword>
<comment type="caution">
    <text evidence="12">The sequence shown here is derived from an EMBL/GenBank/DDBJ whole genome shotgun (WGS) entry which is preliminary data.</text>
</comment>
<evidence type="ECO:0000256" key="5">
    <source>
        <dbReference type="ARBA" id="ARBA00022692"/>
    </source>
</evidence>
<dbReference type="Gene3D" id="3.40.50.720">
    <property type="entry name" value="NAD(P)-binding Rossmann-like Domain"/>
    <property type="match status" value="1"/>
</dbReference>
<evidence type="ECO:0000256" key="8">
    <source>
        <dbReference type="ARBA" id="ARBA00023136"/>
    </source>
</evidence>
<keyword evidence="7" id="KW-0406">Ion transport</keyword>
<evidence type="ECO:0000256" key="7">
    <source>
        <dbReference type="ARBA" id="ARBA00023065"/>
    </source>
</evidence>
<dbReference type="InterPro" id="IPR038770">
    <property type="entry name" value="Na+/solute_symporter_sf"/>
</dbReference>
<evidence type="ECO:0000256" key="9">
    <source>
        <dbReference type="SAM" id="MobiDB-lite"/>
    </source>
</evidence>
<evidence type="ECO:0000256" key="4">
    <source>
        <dbReference type="ARBA" id="ARBA00022475"/>
    </source>
</evidence>
<protein>
    <submittedName>
        <fullName evidence="12">Sodium:proton antiporter</fullName>
    </submittedName>
</protein>
<keyword evidence="4" id="KW-1003">Cell membrane</keyword>
<feature type="transmembrane region" description="Helical" evidence="10">
    <location>
        <begin position="56"/>
        <end position="76"/>
    </location>
</feature>
<proteinExistence type="predicted"/>
<keyword evidence="5 10" id="KW-0812">Transmembrane</keyword>
<feature type="region of interest" description="Disordered" evidence="9">
    <location>
        <begin position="611"/>
        <end position="657"/>
    </location>
</feature>
<feature type="transmembrane region" description="Helical" evidence="10">
    <location>
        <begin position="6"/>
        <end position="23"/>
    </location>
</feature>
<sequence>MSTPLVTIAAVVVLGIGAQWVAWRTRLPSILLLLAAGFLAGPVTGFLPQEALQGEWLFPFVSLAVGIILFEGGLTLRFDEFREVGRSVINLITIGVGVTGVLGAVGAHYLAGFSWEVAIVLGALLTVTGPTVVLPLLRQVRPAGRVGTIAKWEGITIDPIGAILAVLVLETVILLREPAEAVVGEHASPWSALATGIAYEVVVGVGVAALSAGLLILLLRRRLVPDWLQNPVALMVVIAAFAISNALQEEAGLLEATLLGIFMANQKYVSVRRIVEFKEDLRVLLISLLFIVLSARLDPSAFEVMLAPGPLLFLGALMLVVRPLAVVLSSLGTGLTWKEQAFLSWLAPRGIVAAAVASLFAFRLEEFFPEEAALIVPVVFLIIVGTVAVYGLTISPVARALGLALPNPQGILFVGAQPWVRRVAKALQDLGVRTLLIDANARNVRLAVRAGLPAKRANVLAEGVIDDLDLSGLGRLLAVTPNDEVNSLAALHFGEVFESNEVFQIPVRSDGPQSAATEIPRHLRGRPLFSTDATYTSLDERFDAGAEIRVLRLADGGAGWLREASDDGAFTPLFVVRGEKVRVYAEDADITPQPGDALVALVDPDPESEALWRDAMDGADLHTPAADDRTPSNAATPPPVAPPGNGQSGAPATPPRA</sequence>
<reference evidence="12 13" key="1">
    <citation type="submission" date="2023-09" db="EMBL/GenBank/DDBJ databases">
        <authorList>
            <person name="Rey-Velasco X."/>
        </authorList>
    </citation>
    <scope>NUCLEOTIDE SEQUENCE [LARGE SCALE GENOMIC DNA]</scope>
    <source>
        <strain evidence="12 13">F394</strain>
    </source>
</reference>
<feature type="transmembrane region" description="Helical" evidence="10">
    <location>
        <begin position="309"/>
        <end position="331"/>
    </location>
</feature>
<feature type="transmembrane region" description="Helical" evidence="10">
    <location>
        <begin position="343"/>
        <end position="362"/>
    </location>
</feature>
<evidence type="ECO:0000256" key="6">
    <source>
        <dbReference type="ARBA" id="ARBA00022989"/>
    </source>
</evidence>
<comment type="subcellular location">
    <subcellularLocation>
        <location evidence="1">Cell membrane</location>
        <topology evidence="1">Multi-pass membrane protein</topology>
    </subcellularLocation>
</comment>
<feature type="compositionally biased region" description="Basic and acidic residues" evidence="9">
    <location>
        <begin position="611"/>
        <end position="630"/>
    </location>
</feature>
<feature type="domain" description="Cation/H+ exchanger transmembrane" evidence="11">
    <location>
        <begin position="18"/>
        <end position="399"/>
    </location>
</feature>
<name>A0ABU3BRB4_9BACT</name>
<keyword evidence="3" id="KW-0050">Antiport</keyword>
<dbReference type="EMBL" id="JAVRHT010000017">
    <property type="protein sequence ID" value="MDT0631832.1"/>
    <property type="molecule type" value="Genomic_DNA"/>
</dbReference>
<dbReference type="Pfam" id="PF00999">
    <property type="entry name" value="Na_H_Exchanger"/>
    <property type="match status" value="1"/>
</dbReference>
<feature type="transmembrane region" description="Helical" evidence="10">
    <location>
        <begin position="30"/>
        <end position="50"/>
    </location>
</feature>
<evidence type="ECO:0000256" key="3">
    <source>
        <dbReference type="ARBA" id="ARBA00022449"/>
    </source>
</evidence>
<feature type="transmembrane region" description="Helical" evidence="10">
    <location>
        <begin position="374"/>
        <end position="393"/>
    </location>
</feature>
<dbReference type="RefSeq" id="WP_311663186.1">
    <property type="nucleotide sequence ID" value="NZ_JAVRHT010000017.1"/>
</dbReference>
<feature type="transmembrane region" description="Helical" evidence="10">
    <location>
        <begin position="196"/>
        <end position="219"/>
    </location>
</feature>
<feature type="transmembrane region" description="Helical" evidence="10">
    <location>
        <begin position="117"/>
        <end position="137"/>
    </location>
</feature>
<dbReference type="InterPro" id="IPR036291">
    <property type="entry name" value="NAD(P)-bd_dom_sf"/>
</dbReference>
<feature type="transmembrane region" description="Helical" evidence="10">
    <location>
        <begin position="157"/>
        <end position="176"/>
    </location>
</feature>
<evidence type="ECO:0000259" key="11">
    <source>
        <dbReference type="Pfam" id="PF00999"/>
    </source>
</evidence>
<evidence type="ECO:0000256" key="10">
    <source>
        <dbReference type="SAM" id="Phobius"/>
    </source>
</evidence>